<evidence type="ECO:0000313" key="1">
    <source>
        <dbReference type="EMBL" id="KAJ8665410.1"/>
    </source>
</evidence>
<accession>A0ACC2N2K8</accession>
<protein>
    <submittedName>
        <fullName evidence="1">Uncharacterized protein</fullName>
    </submittedName>
</protein>
<dbReference type="Proteomes" id="UP001239111">
    <property type="component" value="Chromosome 4"/>
</dbReference>
<name>A0ACC2N2K8_9HYME</name>
<evidence type="ECO:0000313" key="2">
    <source>
        <dbReference type="Proteomes" id="UP001239111"/>
    </source>
</evidence>
<dbReference type="EMBL" id="CM056744">
    <property type="protein sequence ID" value="KAJ8665410.1"/>
    <property type="molecule type" value="Genomic_DNA"/>
</dbReference>
<sequence>MVSESVSRQTNNNGSSPCITRAANIYRLNHDILLSSVSAQDILHATADTQLMHHRSNLRGSRRGKIIIGAHAITPGLTSLDVGQQQEQKREGDGAAALGEHVCRPRRTLPPARPAAATLMRLRLRHIYNAVAATTKVPRGQPRAKHGTLSHQNTLLSATGKGLSRRPHAAPPVSKNH</sequence>
<reference evidence="1" key="1">
    <citation type="submission" date="2023-04" db="EMBL/GenBank/DDBJ databases">
        <title>A chromosome-level genome assembly of the parasitoid wasp Eretmocerus hayati.</title>
        <authorList>
            <person name="Zhong Y."/>
            <person name="Liu S."/>
            <person name="Liu Y."/>
        </authorList>
    </citation>
    <scope>NUCLEOTIDE SEQUENCE</scope>
    <source>
        <strain evidence="1">ZJU_SS_LIU_2023</strain>
    </source>
</reference>
<proteinExistence type="predicted"/>
<organism evidence="1 2">
    <name type="scientific">Eretmocerus hayati</name>
    <dbReference type="NCBI Taxonomy" id="131215"/>
    <lineage>
        <taxon>Eukaryota</taxon>
        <taxon>Metazoa</taxon>
        <taxon>Ecdysozoa</taxon>
        <taxon>Arthropoda</taxon>
        <taxon>Hexapoda</taxon>
        <taxon>Insecta</taxon>
        <taxon>Pterygota</taxon>
        <taxon>Neoptera</taxon>
        <taxon>Endopterygota</taxon>
        <taxon>Hymenoptera</taxon>
        <taxon>Apocrita</taxon>
        <taxon>Proctotrupomorpha</taxon>
        <taxon>Chalcidoidea</taxon>
        <taxon>Aphelinidae</taxon>
        <taxon>Aphelininae</taxon>
        <taxon>Eretmocerus</taxon>
    </lineage>
</organism>
<comment type="caution">
    <text evidence="1">The sequence shown here is derived from an EMBL/GenBank/DDBJ whole genome shotgun (WGS) entry which is preliminary data.</text>
</comment>
<keyword evidence="2" id="KW-1185">Reference proteome</keyword>
<gene>
    <name evidence="1" type="ORF">QAD02_007072</name>
</gene>